<gene>
    <name evidence="2" type="ORF">SGLAU_30465</name>
</gene>
<sequence length="154" mass="16890">MTTATTPRVTRSLPAGHRGTLMTLARETSVPQGTRLFDEGGRADRFWIIRTGTVALDVRVPGRRPAVIETLGFGDLVGCSWLFAPHVWHLGAEAVTPVRAWEFDARAVRDLCRGDPRLGEAVGRWVGQVLVHRLHAARTRLLDLYAPYGSGIPG</sequence>
<dbReference type="InterPro" id="IPR014710">
    <property type="entry name" value="RmlC-like_jellyroll"/>
</dbReference>
<protein>
    <submittedName>
        <fullName evidence="2">Regulator protein</fullName>
    </submittedName>
</protein>
<dbReference type="AlphaFoldDB" id="A0A089XJ95"/>
<dbReference type="InterPro" id="IPR018490">
    <property type="entry name" value="cNMP-bd_dom_sf"/>
</dbReference>
<feature type="domain" description="Cyclic nucleotide-binding" evidence="1">
    <location>
        <begin position="9"/>
        <end position="111"/>
    </location>
</feature>
<dbReference type="STRING" id="1907.SGLAU_30465"/>
<reference evidence="3" key="1">
    <citation type="journal article" date="2015" name="J. Biotechnol.">
        <title>Complete genome sequence of the actinobacterium Streptomyces glaucescens GLA.O (DSM 40922) consisting of a linear chromosome and one linear plasmid.</title>
        <authorList>
            <person name="Ortseifen V."/>
            <person name="Winkler A."/>
            <person name="Albersmeier A."/>
            <person name="Wendler S."/>
            <person name="Puhler A."/>
            <person name="Kalinowski J."/>
            <person name="Ruckert C."/>
        </authorList>
    </citation>
    <scope>NUCLEOTIDE SEQUENCE [LARGE SCALE GENOMIC DNA]</scope>
    <source>
        <strain evidence="3">DSM 40922 / GLA O</strain>
    </source>
</reference>
<dbReference type="InterPro" id="IPR000595">
    <property type="entry name" value="cNMP-bd_dom"/>
</dbReference>
<dbReference type="Proteomes" id="UP000029482">
    <property type="component" value="Chromosome"/>
</dbReference>
<dbReference type="PROSITE" id="PS50042">
    <property type="entry name" value="CNMP_BINDING_3"/>
    <property type="match status" value="1"/>
</dbReference>
<dbReference type="SMART" id="SM00100">
    <property type="entry name" value="cNMP"/>
    <property type="match status" value="1"/>
</dbReference>
<dbReference type="KEGG" id="sgu:SGLAU_30465"/>
<dbReference type="CDD" id="cd00038">
    <property type="entry name" value="CAP_ED"/>
    <property type="match status" value="1"/>
</dbReference>
<name>A0A089XJ95_STRGA</name>
<accession>A0A089XJ95</accession>
<evidence type="ECO:0000313" key="2">
    <source>
        <dbReference type="EMBL" id="AIS02027.1"/>
    </source>
</evidence>
<evidence type="ECO:0000313" key="3">
    <source>
        <dbReference type="Proteomes" id="UP000029482"/>
    </source>
</evidence>
<organism evidence="2 3">
    <name type="scientific">Streptomyces glaucescens</name>
    <dbReference type="NCBI Taxonomy" id="1907"/>
    <lineage>
        <taxon>Bacteria</taxon>
        <taxon>Bacillati</taxon>
        <taxon>Actinomycetota</taxon>
        <taxon>Actinomycetes</taxon>
        <taxon>Kitasatosporales</taxon>
        <taxon>Streptomycetaceae</taxon>
        <taxon>Streptomyces</taxon>
    </lineage>
</organism>
<dbReference type="eggNOG" id="COG0664">
    <property type="taxonomic scope" value="Bacteria"/>
</dbReference>
<keyword evidence="3" id="KW-1185">Reference proteome</keyword>
<evidence type="ECO:0000259" key="1">
    <source>
        <dbReference type="PROSITE" id="PS50042"/>
    </source>
</evidence>
<dbReference type="Pfam" id="PF00027">
    <property type="entry name" value="cNMP_binding"/>
    <property type="match status" value="1"/>
</dbReference>
<dbReference type="OrthoDB" id="290916at2"/>
<dbReference type="HOGENOM" id="CLU_075053_15_0_11"/>
<dbReference type="EMBL" id="CP009438">
    <property type="protein sequence ID" value="AIS02027.1"/>
    <property type="molecule type" value="Genomic_DNA"/>
</dbReference>
<dbReference type="RefSeq" id="WP_043505706.1">
    <property type="nucleotide sequence ID" value="NZ_CP009438.1"/>
</dbReference>
<dbReference type="SUPFAM" id="SSF51206">
    <property type="entry name" value="cAMP-binding domain-like"/>
    <property type="match status" value="1"/>
</dbReference>
<proteinExistence type="predicted"/>
<dbReference type="Gene3D" id="2.60.120.10">
    <property type="entry name" value="Jelly Rolls"/>
    <property type="match status" value="1"/>
</dbReference>